<dbReference type="CDD" id="cd01127">
    <property type="entry name" value="TrwB_TraG_TraD_VirD4"/>
    <property type="match status" value="2"/>
</dbReference>
<reference evidence="8 9" key="1">
    <citation type="submission" date="2018-06" db="EMBL/GenBank/DDBJ databases">
        <title>Freshwater and sediment microbial communities from various areas in North America, analyzing microbe dynamics in response to fracking.</title>
        <authorList>
            <person name="Lamendella R."/>
        </authorList>
    </citation>
    <scope>NUCLEOTIDE SEQUENCE [LARGE SCALE GENOMIC DNA]</scope>
    <source>
        <strain evidence="8 9">114J</strain>
    </source>
</reference>
<protein>
    <submittedName>
        <fullName evidence="8">Type IV secretion system protein VirD4</fullName>
    </submittedName>
</protein>
<evidence type="ECO:0000256" key="4">
    <source>
        <dbReference type="ARBA" id="ARBA00022692"/>
    </source>
</evidence>
<dbReference type="InterPro" id="IPR027417">
    <property type="entry name" value="P-loop_NTPase"/>
</dbReference>
<feature type="transmembrane region" description="Helical" evidence="7">
    <location>
        <begin position="20"/>
        <end position="44"/>
    </location>
</feature>
<feature type="transmembrane region" description="Helical" evidence="7">
    <location>
        <begin position="86"/>
        <end position="106"/>
    </location>
</feature>
<dbReference type="SUPFAM" id="SSF52540">
    <property type="entry name" value="P-loop containing nucleoside triphosphate hydrolases"/>
    <property type="match status" value="1"/>
</dbReference>
<evidence type="ECO:0000313" key="9">
    <source>
        <dbReference type="Proteomes" id="UP000252995"/>
    </source>
</evidence>
<name>A0A366G6S0_9GAMM</name>
<dbReference type="InterPro" id="IPR051539">
    <property type="entry name" value="T4SS-coupling_protein"/>
</dbReference>
<comment type="similarity">
    <text evidence="2">Belongs to the VirD4/TraG family.</text>
</comment>
<evidence type="ECO:0000256" key="3">
    <source>
        <dbReference type="ARBA" id="ARBA00022475"/>
    </source>
</evidence>
<comment type="subcellular location">
    <subcellularLocation>
        <location evidence="1">Cell membrane</location>
        <topology evidence="1">Multi-pass membrane protein</topology>
    </subcellularLocation>
</comment>
<dbReference type="Proteomes" id="UP000252995">
    <property type="component" value="Unassembled WGS sequence"/>
</dbReference>
<dbReference type="Pfam" id="PF02534">
    <property type="entry name" value="T4SS-DNA_transf"/>
    <property type="match status" value="1"/>
</dbReference>
<accession>A0A366G6S0</accession>
<proteinExistence type="inferred from homology"/>
<feature type="transmembrane region" description="Helical" evidence="7">
    <location>
        <begin position="56"/>
        <end position="74"/>
    </location>
</feature>
<dbReference type="GO" id="GO:0005886">
    <property type="term" value="C:plasma membrane"/>
    <property type="evidence" value="ECO:0007669"/>
    <property type="project" value="UniProtKB-SubCell"/>
</dbReference>
<keyword evidence="3" id="KW-1003">Cell membrane</keyword>
<dbReference type="PANTHER" id="PTHR37937">
    <property type="entry name" value="CONJUGATIVE TRANSFER: DNA TRANSPORT"/>
    <property type="match status" value="1"/>
</dbReference>
<dbReference type="EMBL" id="QNRO01000030">
    <property type="protein sequence ID" value="RBP21715.1"/>
    <property type="molecule type" value="Genomic_DNA"/>
</dbReference>
<keyword evidence="6 7" id="KW-0472">Membrane</keyword>
<comment type="caution">
    <text evidence="8">The sequence shown here is derived from an EMBL/GenBank/DDBJ whole genome shotgun (WGS) entry which is preliminary data.</text>
</comment>
<dbReference type="PANTHER" id="PTHR37937:SF1">
    <property type="entry name" value="CONJUGATIVE TRANSFER: DNA TRANSPORT"/>
    <property type="match status" value="1"/>
</dbReference>
<keyword evidence="5 7" id="KW-1133">Transmembrane helix</keyword>
<dbReference type="NCBIfam" id="NF010453">
    <property type="entry name" value="PRK13880.1"/>
    <property type="match status" value="1"/>
</dbReference>
<sequence length="629" mass="69689">MSETIGSASQKKERNTLSRVLLNAGVFIGLLLLVSTITTQYLAAAFDYHPSLGSPIFGSVYWPWRWAGWALAWWPIHTDLMQRAVTLFTAGSTLALVAYALGLVFLSRRAQAIEGLHGTAHWAEPKEIKESGLLPKSKKQTHEGVYVGAWKDDKTGKLHYLRHNGPEHVLAFAPTRSGKGVGLVLPTLLSWKGSVLCYDIKGENWALTAGWRKNYAGNKVMKFDPAATDGSSVAFNPLAEIRVGEDQEVGDTQNIATMLVDPDGKGLVDHWAKTGHALLTGAILHCCYEVKAEEGRNATLADVGALLANPNMPIDQVLEHMLEYQHTPAGPHPLVAQEARAMLNKDERELSSVVSTAISFLTLYRDPIVAKNTSRSDFRIRDLMNDDDPVSLYLVVRPSDADRLRPLIRLMITQIVRRLTEKMEFEDGRSVAHYNHRLLLLIDEFASLKRLPVIEEGLAFMAGYGLKAYLIVQDLQQIIGAYGREEGLVGNCHVRIAYAPNKIETADLLSRMSGQTTVIRKQTTVSGKRFGYMLGQVSESMQEVQRPLITADEAMRLPAAVKDANDKITEPGHMLIFVAGHAPIYGRQILYFRDPTFQARAKVPAPKTSDRTQFQELTAEAAEPEFKLA</sequence>
<evidence type="ECO:0000256" key="6">
    <source>
        <dbReference type="ARBA" id="ARBA00023136"/>
    </source>
</evidence>
<dbReference type="AlphaFoldDB" id="A0A366G6S0"/>
<gene>
    <name evidence="8" type="ORF">DET50_1306</name>
</gene>
<evidence type="ECO:0000313" key="8">
    <source>
        <dbReference type="EMBL" id="RBP21715.1"/>
    </source>
</evidence>
<evidence type="ECO:0000256" key="7">
    <source>
        <dbReference type="SAM" id="Phobius"/>
    </source>
</evidence>
<dbReference type="InterPro" id="IPR003688">
    <property type="entry name" value="TraG/VirD4"/>
</dbReference>
<evidence type="ECO:0000256" key="2">
    <source>
        <dbReference type="ARBA" id="ARBA00008806"/>
    </source>
</evidence>
<dbReference type="OrthoDB" id="9759295at2"/>
<evidence type="ECO:0000256" key="5">
    <source>
        <dbReference type="ARBA" id="ARBA00022989"/>
    </source>
</evidence>
<organism evidence="8 9">
    <name type="scientific">Marinobacter pelagius</name>
    <dbReference type="NCBI Taxonomy" id="379482"/>
    <lineage>
        <taxon>Bacteria</taxon>
        <taxon>Pseudomonadati</taxon>
        <taxon>Pseudomonadota</taxon>
        <taxon>Gammaproteobacteria</taxon>
        <taxon>Pseudomonadales</taxon>
        <taxon>Marinobacteraceae</taxon>
        <taxon>Marinobacter</taxon>
    </lineage>
</organism>
<dbReference type="Gene3D" id="3.40.50.300">
    <property type="entry name" value="P-loop containing nucleotide triphosphate hydrolases"/>
    <property type="match status" value="1"/>
</dbReference>
<evidence type="ECO:0000256" key="1">
    <source>
        <dbReference type="ARBA" id="ARBA00004651"/>
    </source>
</evidence>
<keyword evidence="4 7" id="KW-0812">Transmembrane</keyword>